<accession>A0A9W7IMM3</accession>
<proteinExistence type="predicted"/>
<comment type="caution">
    <text evidence="1">The sequence shown here is derived from an EMBL/GenBank/DDBJ whole genome shotgun (WGS) entry which is preliminary data.</text>
</comment>
<organism evidence="1 2">
    <name type="scientific">Hibiscus trionum</name>
    <name type="common">Flower of an hour</name>
    <dbReference type="NCBI Taxonomy" id="183268"/>
    <lineage>
        <taxon>Eukaryota</taxon>
        <taxon>Viridiplantae</taxon>
        <taxon>Streptophyta</taxon>
        <taxon>Embryophyta</taxon>
        <taxon>Tracheophyta</taxon>
        <taxon>Spermatophyta</taxon>
        <taxon>Magnoliopsida</taxon>
        <taxon>eudicotyledons</taxon>
        <taxon>Gunneridae</taxon>
        <taxon>Pentapetalae</taxon>
        <taxon>rosids</taxon>
        <taxon>malvids</taxon>
        <taxon>Malvales</taxon>
        <taxon>Malvaceae</taxon>
        <taxon>Malvoideae</taxon>
        <taxon>Hibiscus</taxon>
    </lineage>
</organism>
<dbReference type="Proteomes" id="UP001165190">
    <property type="component" value="Unassembled WGS sequence"/>
</dbReference>
<dbReference type="EMBL" id="BSYR01000034">
    <property type="protein sequence ID" value="GMI99357.1"/>
    <property type="molecule type" value="Genomic_DNA"/>
</dbReference>
<evidence type="ECO:0000313" key="1">
    <source>
        <dbReference type="EMBL" id="GMI99357.1"/>
    </source>
</evidence>
<gene>
    <name evidence="1" type="ORF">HRI_003605000</name>
</gene>
<dbReference type="AlphaFoldDB" id="A0A9W7IMM3"/>
<reference evidence="1" key="1">
    <citation type="submission" date="2023-05" db="EMBL/GenBank/DDBJ databases">
        <title>Genome and transcriptome analyses reveal genes involved in the formation of fine ridges on petal epidermal cells in Hibiscus trionum.</title>
        <authorList>
            <person name="Koshimizu S."/>
            <person name="Masuda S."/>
            <person name="Ishii T."/>
            <person name="Shirasu K."/>
            <person name="Hoshino A."/>
            <person name="Arita M."/>
        </authorList>
    </citation>
    <scope>NUCLEOTIDE SEQUENCE</scope>
    <source>
        <strain evidence="1">Hamamatsu line</strain>
    </source>
</reference>
<evidence type="ECO:0000313" key="2">
    <source>
        <dbReference type="Proteomes" id="UP001165190"/>
    </source>
</evidence>
<keyword evidence="2" id="KW-1185">Reference proteome</keyword>
<sequence length="86" mass="9537">MGQSPSAALPRETSLTFLSSSVFLSSEKFLDEIVANQNYTAEIPDECLAYVFQFFGPGDRTVFLCLQAVVSRRQLEPPPPVSQRPI</sequence>
<protein>
    <recommendedName>
        <fullName evidence="3">F-box domain-containing protein</fullName>
    </recommendedName>
</protein>
<name>A0A9W7IMM3_HIBTR</name>
<evidence type="ECO:0008006" key="3">
    <source>
        <dbReference type="Google" id="ProtNLM"/>
    </source>
</evidence>